<accession>A0ABR6WAQ9</accession>
<feature type="domain" description="Translocation and assembly module TamB C-terminal" evidence="6">
    <location>
        <begin position="1227"/>
        <end position="1704"/>
    </location>
</feature>
<sequence length="1728" mass="187712">MTKALVRILIGLFALILLLVGFVMLVATTPWGQQLVTKQVNSYLAGKLNSPFRIGRVRYAIPDYIELENVFFKTPKGDTLLDGGRMRVDLDMWGLLHNRVAINTIDLEHIRLNINRIADSTGTTPPAFNFQYILDAFIPPGDTTKPTTPVDTTVAPLDINLASVFLKDVRIKYRDDVVGADVNAYVDSLRAGFDKTDVTNSRYYLSNVAVNGLNAYTRLYEGIPTPDDPSAPSDTLDIRLGKWQVNKAKWDVRVETADFRTQGTVGKLAMESDYFYLNGSKIGIKSLDMADGDIAAVLTRPTKKAAPARSTASVVSTPDVSTPDVSTPDVSTPDVSTPDVSTPDVSTPGWQAKIGTVRFANNRIRYDDETAARQKRGLDYGHLDLRNLGVEGKALAYQDLGTRGQRVSGQIRNAQFKATSGFTLQQFDADVLYDDKNTRLTGMLIKTPTSLLRDQVILRYDSLAQLSDPRFAKRVSIRANLRQSRLSVMDVLQLAPFLADTPPFTDPRAVFRADAQATGTLAALTIPRFGLDMLSGTHVRMSGRLTNVTDPDRIGLDLVIKDATTRLADINKLAPKGSIPSSIALPPLFDLTGRIKGQLNNLVLDANLRTDWGTAAFDGKLAGFVTGKNQTYQGTLDLTAFDAGKWLKQEGTVGKLTGRATFNGRGIDVNTLTTRFDLNVQSAELSGYRYQNLDATGNLANGNLTLTGGLKDPNANLTLDIKAGLKGEFPSVTGEAVVQELNLQQLKLYNDPLSLKGRIVLDMPSTDPAKPVGTVSATDAVVTLNGKNYPVDALYAKLSADGKNKKVDAQLPGAQVALNGQFEYTQLYDIVVGEISKYLAIPALTYKTIPPPYAFTVNMKAYQNPLFQAFVPALTRLDTVRLDAYLDNLRDTTLSATVRTGTIVYDTTTIQGATLALRGINNQLKVAGRVDGILYDDLKIRETLLTGTAANNRFRFAVVNKDSIGQDLHALAGTLSIVDSSYRFQFARDGLMTSYQRWTADTSGFVQYGTSGVMISTLRLEQDNQLLEVGSTELYGNAPIRVTTRGIQLANLARLANQDTTLAAGELNGTVVVRDYMTEDSQLAFIGSVYVDSLRVMAQPIGNLTARFRNNSDGRIDVNTTLAGPYNDATVVGFYNPENAKQALDLTINLKRLDARTIEAFSFGELRQAKGKLVGEFTVNGSADNPQLNGSVAFDSVAFNIKQLNATYRIDQEKLNFAGQTITLNDFNVRDTLGRTLTTDGTVVLKNLPDATYNLRVRAANFQVLNAARKDNDYAYGQAAVTADLRVKGAGTNASINGTVKLEDGSKVSVVLPDESVDVNEANGIVTFIDHNDSLALGKYIYRPKRDSVTTRLAFDQLTNANISLDLEADEKSELTIIVDELNGDYLRARGNARLNVTVNAAGQLSVLGRYEVTEGEYSLTYQVLKRQFEIQKGGYINFSGDPLKADLNITAIYKVSVPPGDLVGNESSSLDASAAKRKLPFNVALSMSNNLAAPKLDFDIRLSGVDQSGQAASSPIVTTIENKLTTLRQDQSQINKQVFALLILNRFLPENTSDFFSGSGGGGLNSQAEGVARSSVSKLISDQLGQLASNVLKGFDVDFNLLSQTGSANTGGTTNGARTDLNVGLSRSFLEGRITVSVGKNFVLENAAGAATSASQVFDNLSVNYSLTRDSRYVLRAYRSNNYQAVLDGFVIETGVGFIITFDYNTISEMFRKTSVGTADPSTTSLN</sequence>
<dbReference type="Proteomes" id="UP000700732">
    <property type="component" value="Unassembled WGS sequence"/>
</dbReference>
<dbReference type="InterPro" id="IPR007452">
    <property type="entry name" value="TamB_C"/>
</dbReference>
<evidence type="ECO:0000256" key="1">
    <source>
        <dbReference type="ARBA" id="ARBA00004167"/>
    </source>
</evidence>
<comment type="caution">
    <text evidence="7">The sequence shown here is derived from an EMBL/GenBank/DDBJ whole genome shotgun (WGS) entry which is preliminary data.</text>
</comment>
<evidence type="ECO:0000256" key="5">
    <source>
        <dbReference type="SAM" id="MobiDB-lite"/>
    </source>
</evidence>
<evidence type="ECO:0000256" key="3">
    <source>
        <dbReference type="ARBA" id="ARBA00022989"/>
    </source>
</evidence>
<organism evidence="7 8">
    <name type="scientific">Spirosoma utsteinense</name>
    <dbReference type="NCBI Taxonomy" id="2585773"/>
    <lineage>
        <taxon>Bacteria</taxon>
        <taxon>Pseudomonadati</taxon>
        <taxon>Bacteroidota</taxon>
        <taxon>Cytophagia</taxon>
        <taxon>Cytophagales</taxon>
        <taxon>Cytophagaceae</taxon>
        <taxon>Spirosoma</taxon>
    </lineage>
</organism>
<reference evidence="7 8" key="1">
    <citation type="submission" date="2019-06" db="EMBL/GenBank/DDBJ databases">
        <title>Spirosoma utsteinense sp. nov. isolated from Antarctic ice-free soils.</title>
        <authorList>
            <person name="Tahon G."/>
        </authorList>
    </citation>
    <scope>NUCLEOTIDE SEQUENCE [LARGE SCALE GENOMIC DNA]</scope>
    <source>
        <strain evidence="7 8">LMG 31447</strain>
    </source>
</reference>
<keyword evidence="4" id="KW-0472">Membrane</keyword>
<dbReference type="EMBL" id="VFIA01000024">
    <property type="protein sequence ID" value="MBC3793258.1"/>
    <property type="molecule type" value="Genomic_DNA"/>
</dbReference>
<protein>
    <submittedName>
        <fullName evidence="7">Autotransporter translocation and assembly factor TamB</fullName>
    </submittedName>
</protein>
<keyword evidence="8" id="KW-1185">Reference proteome</keyword>
<feature type="region of interest" description="Disordered" evidence="5">
    <location>
        <begin position="305"/>
        <end position="347"/>
    </location>
</feature>
<comment type="subcellular location">
    <subcellularLocation>
        <location evidence="1">Membrane</location>
        <topology evidence="1">Single-pass membrane protein</topology>
    </subcellularLocation>
</comment>
<dbReference type="RefSeq" id="WP_186739063.1">
    <property type="nucleotide sequence ID" value="NZ_VFIA01000024.1"/>
</dbReference>
<dbReference type="Pfam" id="PF04357">
    <property type="entry name" value="TamB"/>
    <property type="match status" value="1"/>
</dbReference>
<keyword evidence="2" id="KW-0812">Transmembrane</keyword>
<gene>
    <name evidence="7" type="ORF">FH603_3775</name>
</gene>
<evidence type="ECO:0000313" key="8">
    <source>
        <dbReference type="Proteomes" id="UP000700732"/>
    </source>
</evidence>
<keyword evidence="3" id="KW-1133">Transmembrane helix</keyword>
<proteinExistence type="predicted"/>
<evidence type="ECO:0000256" key="4">
    <source>
        <dbReference type="ARBA" id="ARBA00023136"/>
    </source>
</evidence>
<evidence type="ECO:0000259" key="6">
    <source>
        <dbReference type="Pfam" id="PF04357"/>
    </source>
</evidence>
<feature type="compositionally biased region" description="Polar residues" evidence="5">
    <location>
        <begin position="310"/>
        <end position="347"/>
    </location>
</feature>
<dbReference type="PANTHER" id="PTHR36985">
    <property type="entry name" value="TRANSLOCATION AND ASSEMBLY MODULE SUBUNIT TAMB"/>
    <property type="match status" value="1"/>
</dbReference>
<name>A0ABR6WAQ9_9BACT</name>
<evidence type="ECO:0000313" key="7">
    <source>
        <dbReference type="EMBL" id="MBC3793258.1"/>
    </source>
</evidence>
<evidence type="ECO:0000256" key="2">
    <source>
        <dbReference type="ARBA" id="ARBA00022692"/>
    </source>
</evidence>
<dbReference type="PANTHER" id="PTHR36985:SF1">
    <property type="entry name" value="TRANSLOCATION AND ASSEMBLY MODULE SUBUNIT TAMB"/>
    <property type="match status" value="1"/>
</dbReference>